<gene>
    <name evidence="3" type="ORF">GCM10022271_11780</name>
</gene>
<evidence type="ECO:0000259" key="2">
    <source>
        <dbReference type="Pfam" id="PF25202"/>
    </source>
</evidence>
<dbReference type="Pfam" id="PF25202">
    <property type="entry name" value="DUF7834"/>
    <property type="match status" value="1"/>
</dbReference>
<dbReference type="InterPro" id="IPR004919">
    <property type="entry name" value="GmrSD_N"/>
</dbReference>
<organism evidence="3 4">
    <name type="scientific">Corallibacter vietnamensis</name>
    <dbReference type="NCBI Taxonomy" id="904130"/>
    <lineage>
        <taxon>Bacteria</taxon>
        <taxon>Pseudomonadati</taxon>
        <taxon>Bacteroidota</taxon>
        <taxon>Flavobacteriia</taxon>
        <taxon>Flavobacteriales</taxon>
        <taxon>Flavobacteriaceae</taxon>
        <taxon>Corallibacter</taxon>
    </lineage>
</organism>
<proteinExistence type="predicted"/>
<reference evidence="4" key="1">
    <citation type="journal article" date="2019" name="Int. J. Syst. Evol. Microbiol.">
        <title>The Global Catalogue of Microorganisms (GCM) 10K type strain sequencing project: providing services to taxonomists for standard genome sequencing and annotation.</title>
        <authorList>
            <consortium name="The Broad Institute Genomics Platform"/>
            <consortium name="The Broad Institute Genome Sequencing Center for Infectious Disease"/>
            <person name="Wu L."/>
            <person name="Ma J."/>
        </authorList>
    </citation>
    <scope>NUCLEOTIDE SEQUENCE [LARGE SCALE GENOMIC DNA]</scope>
    <source>
        <strain evidence="4">JCM 17525</strain>
    </source>
</reference>
<dbReference type="EMBL" id="BAABBI010000001">
    <property type="protein sequence ID" value="GAA3781151.1"/>
    <property type="molecule type" value="Genomic_DNA"/>
</dbReference>
<dbReference type="RefSeq" id="WP_344728285.1">
    <property type="nucleotide sequence ID" value="NZ_BAABBI010000001.1"/>
</dbReference>
<protein>
    <recommendedName>
        <fullName evidence="5">DUF262 domain-containing protein</fullName>
    </recommendedName>
</protein>
<keyword evidence="4" id="KW-1185">Reference proteome</keyword>
<sequence length="457" mass="53321">MTKNPPAINTRIKPEIITIKQLVNTGNVEIPNYQRPYKWSIKNVNQLLDDILAFKQKPAYRIGTIVYHLDENQKLNIVDGQQRTITVLLIGLAIQNNKALVSKLKASKISLPDLNITNKLSFKNEQSKNNIRDNYLEIQRRIVDFDAETVQFFYERCEVVKVVLKDISEAFQFFDSQNARGVDLAPHDLLKAFHLREMMDNTSEIERIHTVDNWEDMPLEELKNTFANYLYRIKNWANSKIARRFTKNDVDIFKGISPSVKEPYPFASIYRISHFYVEGYNQDFNRKIDGNTMSYPFQLDQVVINGKRFFEMINHYVTVIKQLKVTAQDNSLAQQILHTIDNYAGKNRTGDKYVRNLFDCALIYYIDKFGVVEIERAIERIFIWAYTVRLTYHSVQLASIDNYALSYPFVFKTIKDALKPSDFLNTQIQILDQSSLVSSAKTEDIKNIFSKMNYIYA</sequence>
<evidence type="ECO:0000313" key="3">
    <source>
        <dbReference type="EMBL" id="GAA3781151.1"/>
    </source>
</evidence>
<evidence type="ECO:0000313" key="4">
    <source>
        <dbReference type="Proteomes" id="UP001501456"/>
    </source>
</evidence>
<name>A0ABP7H4E1_9FLAO</name>
<evidence type="ECO:0000259" key="1">
    <source>
        <dbReference type="Pfam" id="PF03235"/>
    </source>
</evidence>
<dbReference type="PANTHER" id="PTHR35149:SF2">
    <property type="entry name" value="DUF262 DOMAIN-CONTAINING PROTEIN"/>
    <property type="match status" value="1"/>
</dbReference>
<dbReference type="InterPro" id="IPR057156">
    <property type="entry name" value="DUF7834"/>
</dbReference>
<comment type="caution">
    <text evidence="3">The sequence shown here is derived from an EMBL/GenBank/DDBJ whole genome shotgun (WGS) entry which is preliminary data.</text>
</comment>
<accession>A0ABP7H4E1</accession>
<dbReference type="PANTHER" id="PTHR35149">
    <property type="entry name" value="SLL5132 PROTEIN"/>
    <property type="match status" value="1"/>
</dbReference>
<feature type="domain" description="DUF7834" evidence="2">
    <location>
        <begin position="207"/>
        <end position="434"/>
    </location>
</feature>
<dbReference type="Pfam" id="PF03235">
    <property type="entry name" value="GmrSD_N"/>
    <property type="match status" value="1"/>
</dbReference>
<evidence type="ECO:0008006" key="5">
    <source>
        <dbReference type="Google" id="ProtNLM"/>
    </source>
</evidence>
<dbReference type="Proteomes" id="UP001501456">
    <property type="component" value="Unassembled WGS sequence"/>
</dbReference>
<feature type="domain" description="GmrSD restriction endonucleases N-terminal" evidence="1">
    <location>
        <begin position="19"/>
        <end position="194"/>
    </location>
</feature>